<evidence type="ECO:0000256" key="1">
    <source>
        <dbReference type="SAM" id="MobiDB-lite"/>
    </source>
</evidence>
<evidence type="ECO:0000313" key="3">
    <source>
        <dbReference type="EMBL" id="KAG2422369.1"/>
    </source>
</evidence>
<sequence length="841" mass="89316">MAAFDRQRRGPFPTLGPLLLVVALLAVPLASAAAAAAHQAASAGSRSSGPRRALFGETYGHLPATAAVKPRRHLRRQEAADSRPTIVIPIRPSALPTIPHVQLTSHGAASLSLQPADVTVSLDAATSLTFTTPRYFVSGGRPMPAAPDNQAQAQALSSTHSASGPLDNTTAAKQQKHRHQEPYQQQKQALLAPALVVEAVCGNFSIALTNNLPFQGVASCPDAPTKTENGPHDLEWTNLHTHGLKVDPGAVTTSGICDEAAATDLPAAAAGLADYYCNADLSSQQVCQVLGDNIYVGDRPYALGLAPGATLQYTYPMGGSPPGVGWYHPHHHGSGGIQVPTAAGPLIIPESWLPGGLPDLYEPASKAVTGPFNQLLGIMRAQPLELSTILRFDALWFRNTSTGEPGDDSIPFLGADPGEGNVSPLLYDVLPDGTAQPKYSNAAGRDWGLVNGAFQPTITLTDNTYARWQLLNTMTMKWLDLTFQQVLADGSMQPADCSIWLLGRDAVPLPLLPRRLQSKPAGATTAASDLILAPGNRADVLVKCNTPGTYVLASGAGPFHTNYTACQATHCELFGDVASASFGFPRSTNNLYGGRELDAAVLAVVQVAARDASVPPAEDLPDDVARAQLERFAYLNHTAFPQPAVEQCFSFMSAQYGGMCSVNNNLFQDTVVYVREGSHQSWSLRDITFHPFHLHESPIRLTSLPPCATSVTNMWQVGDWVDVLLLPTCQTGCPWEDAGSGGGNCGNPVTAEWVAQKYYSSGHRAHSPDLCAAAGFHATKPAASSTCQSRNSIFHCHIITHSDEGCAQVVKWYCADDPAVPNPVPLATCPATYTYSCMPDH</sequence>
<accession>A0A835VR17</accession>
<protein>
    <submittedName>
        <fullName evidence="3">Uncharacterized protein</fullName>
    </submittedName>
</protein>
<dbReference type="Proteomes" id="UP000650467">
    <property type="component" value="Unassembled WGS sequence"/>
</dbReference>
<keyword evidence="2" id="KW-0732">Signal</keyword>
<dbReference type="AlphaFoldDB" id="A0A835VR17"/>
<comment type="caution">
    <text evidence="3">The sequence shown here is derived from an EMBL/GenBank/DDBJ whole genome shotgun (WGS) entry which is preliminary data.</text>
</comment>
<organism evidence="3 4">
    <name type="scientific">Chlamydomonas incerta</name>
    <dbReference type="NCBI Taxonomy" id="51695"/>
    <lineage>
        <taxon>Eukaryota</taxon>
        <taxon>Viridiplantae</taxon>
        <taxon>Chlorophyta</taxon>
        <taxon>core chlorophytes</taxon>
        <taxon>Chlorophyceae</taxon>
        <taxon>CS clade</taxon>
        <taxon>Chlamydomonadales</taxon>
        <taxon>Chlamydomonadaceae</taxon>
        <taxon>Chlamydomonas</taxon>
    </lineage>
</organism>
<dbReference type="PANTHER" id="PTHR11709">
    <property type="entry name" value="MULTI-COPPER OXIDASE"/>
    <property type="match status" value="1"/>
</dbReference>
<feature type="chain" id="PRO_5032748646" evidence="2">
    <location>
        <begin position="33"/>
        <end position="841"/>
    </location>
</feature>
<dbReference type="GO" id="GO:0016491">
    <property type="term" value="F:oxidoreductase activity"/>
    <property type="evidence" value="ECO:0007669"/>
    <property type="project" value="TreeGrafter"/>
</dbReference>
<dbReference type="EMBL" id="JAEHOC010000111">
    <property type="protein sequence ID" value="KAG2422369.1"/>
    <property type="molecule type" value="Genomic_DNA"/>
</dbReference>
<dbReference type="PANTHER" id="PTHR11709:SF518">
    <property type="entry name" value="MULTICOPPER OXIDASE"/>
    <property type="match status" value="1"/>
</dbReference>
<feature type="signal peptide" evidence="2">
    <location>
        <begin position="1"/>
        <end position="32"/>
    </location>
</feature>
<evidence type="ECO:0000256" key="2">
    <source>
        <dbReference type="SAM" id="SignalP"/>
    </source>
</evidence>
<feature type="region of interest" description="Disordered" evidence="1">
    <location>
        <begin position="139"/>
        <end position="185"/>
    </location>
</feature>
<dbReference type="InterPro" id="IPR008972">
    <property type="entry name" value="Cupredoxin"/>
</dbReference>
<evidence type="ECO:0000313" key="4">
    <source>
        <dbReference type="Proteomes" id="UP000650467"/>
    </source>
</evidence>
<feature type="compositionally biased region" description="Low complexity" evidence="1">
    <location>
        <begin position="142"/>
        <end position="155"/>
    </location>
</feature>
<dbReference type="Gene3D" id="2.60.40.420">
    <property type="entry name" value="Cupredoxins - blue copper proteins"/>
    <property type="match status" value="3"/>
</dbReference>
<proteinExistence type="predicted"/>
<dbReference type="OrthoDB" id="531195at2759"/>
<reference evidence="3" key="1">
    <citation type="journal article" date="2020" name="bioRxiv">
        <title>Comparative genomics of Chlamydomonas.</title>
        <authorList>
            <person name="Craig R.J."/>
            <person name="Hasan A.R."/>
            <person name="Ness R.W."/>
            <person name="Keightley P.D."/>
        </authorList>
    </citation>
    <scope>NUCLEOTIDE SEQUENCE</scope>
    <source>
        <strain evidence="3">SAG 7.73</strain>
    </source>
</reference>
<dbReference type="InterPro" id="IPR045087">
    <property type="entry name" value="Cu-oxidase_fam"/>
</dbReference>
<name>A0A835VR17_CHLIN</name>
<feature type="compositionally biased region" description="Polar residues" evidence="1">
    <location>
        <begin position="156"/>
        <end position="173"/>
    </location>
</feature>
<keyword evidence="4" id="KW-1185">Reference proteome</keyword>
<gene>
    <name evidence="3" type="ORF">HXX76_016094</name>
</gene>
<dbReference type="SUPFAM" id="SSF49503">
    <property type="entry name" value="Cupredoxins"/>
    <property type="match status" value="1"/>
</dbReference>